<evidence type="ECO:0000256" key="4">
    <source>
        <dbReference type="ARBA" id="ARBA00022989"/>
    </source>
</evidence>
<dbReference type="InterPro" id="IPR003388">
    <property type="entry name" value="Reticulon"/>
</dbReference>
<evidence type="ECO:0000313" key="11">
    <source>
        <dbReference type="Proteomes" id="UP000594263"/>
    </source>
</evidence>
<evidence type="ECO:0000256" key="3">
    <source>
        <dbReference type="ARBA" id="ARBA00022824"/>
    </source>
</evidence>
<evidence type="ECO:0000256" key="2">
    <source>
        <dbReference type="ARBA" id="ARBA00022692"/>
    </source>
</evidence>
<sequence length="455" mass="51786">MDDASLVPRPNQLRHPTLDIVVATSSPPTSPASVPLRELLCFSPSPLRRSRTRLADKVDMVGDPAASEHHRRKHRNRSGQLSSPRNVRRSRRRLEQEEREVGSVEEAGKAKKKRNNNRTTKKEMLSLNAPVPASSTALTRTDASSEDLVILDRLGLLFVDLVMWRDVAKSSLWFGFGCLCFLSSCFASGVSFSIFSGMSQLGLLFLALSFFSNTICQRNNATKTKEFKLTEDDVLRASRLFLPYVNLTIAKGREIFSGEPSMTLKVAPILLLGAQYGHLLTFKRIFALGFFTSFTAPRFYDAYAAQINSKAEFLRWWFLEVWRGCNQKKIVVGSAVSAFWNLSTLKTRIVAAFITLVILQYKRHCHQEVEQKQDKQAKPEVKEPGERKEEKLRLCHSEVERKQDELAKVDAKEHDEKKEENNEAVVVKRKYKKKKQVEDEKLQQAILVLEEELGK</sequence>
<evidence type="ECO:0000256" key="6">
    <source>
        <dbReference type="RuleBase" id="RU363132"/>
    </source>
</evidence>
<keyword evidence="5 6" id="KW-0472">Membrane</keyword>
<keyword evidence="7" id="KW-0175">Coiled coil</keyword>
<comment type="subcellular location">
    <subcellularLocation>
        <location evidence="1 6">Endoplasmic reticulum membrane</location>
        <topology evidence="1 6">Multi-pass membrane protein</topology>
    </subcellularLocation>
</comment>
<dbReference type="PANTHER" id="PTHR46626">
    <property type="entry name" value="RETICULON-LIKE PROTEIN B17"/>
    <property type="match status" value="1"/>
</dbReference>
<feature type="region of interest" description="Disordered" evidence="8">
    <location>
        <begin position="53"/>
        <end position="127"/>
    </location>
</feature>
<dbReference type="AlphaFoldDB" id="A0A7N0ULU4"/>
<evidence type="ECO:0000256" key="5">
    <source>
        <dbReference type="ARBA" id="ARBA00023136"/>
    </source>
</evidence>
<evidence type="ECO:0000256" key="1">
    <source>
        <dbReference type="ARBA" id="ARBA00004477"/>
    </source>
</evidence>
<dbReference type="InterPro" id="IPR044647">
    <property type="entry name" value="RTNLB17/18/21"/>
</dbReference>
<accession>A0A7N0ULU4</accession>
<dbReference type="Gramene" id="Kaladp0073s0137.2.v1.1">
    <property type="protein sequence ID" value="Kaladp0073s0137.2.v1.1"/>
    <property type="gene ID" value="Kaladp0073s0137.v1.1"/>
</dbReference>
<evidence type="ECO:0000256" key="8">
    <source>
        <dbReference type="SAM" id="MobiDB-lite"/>
    </source>
</evidence>
<dbReference type="EnsemblPlants" id="Kaladp0073s0137.2.v1.1">
    <property type="protein sequence ID" value="Kaladp0073s0137.2.v1.1"/>
    <property type="gene ID" value="Kaladp0073s0137.v1.1"/>
</dbReference>
<comment type="caution">
    <text evidence="6">Lacks conserved residue(s) required for the propagation of feature annotation.</text>
</comment>
<dbReference type="PANTHER" id="PTHR46626:SF2">
    <property type="entry name" value="RETICULON-LIKE PROTEIN B17"/>
    <property type="match status" value="1"/>
</dbReference>
<feature type="compositionally biased region" description="Basic and acidic residues" evidence="8">
    <location>
        <begin position="93"/>
        <end position="109"/>
    </location>
</feature>
<keyword evidence="4 6" id="KW-1133">Transmembrane helix</keyword>
<evidence type="ECO:0000259" key="9">
    <source>
        <dbReference type="PROSITE" id="PS50845"/>
    </source>
</evidence>
<dbReference type="OMA" id="MAAMAMD"/>
<evidence type="ECO:0000256" key="7">
    <source>
        <dbReference type="SAM" id="Coils"/>
    </source>
</evidence>
<reference evidence="10" key="1">
    <citation type="submission" date="2021-01" db="UniProtKB">
        <authorList>
            <consortium name="EnsemblPlants"/>
        </authorList>
    </citation>
    <scope>IDENTIFICATION</scope>
</reference>
<dbReference type="Pfam" id="PF02453">
    <property type="entry name" value="Reticulon"/>
    <property type="match status" value="1"/>
</dbReference>
<organism evidence="10 11">
    <name type="scientific">Kalanchoe fedtschenkoi</name>
    <name type="common">Lavender scallops</name>
    <name type="synonym">South American air plant</name>
    <dbReference type="NCBI Taxonomy" id="63787"/>
    <lineage>
        <taxon>Eukaryota</taxon>
        <taxon>Viridiplantae</taxon>
        <taxon>Streptophyta</taxon>
        <taxon>Embryophyta</taxon>
        <taxon>Tracheophyta</taxon>
        <taxon>Spermatophyta</taxon>
        <taxon>Magnoliopsida</taxon>
        <taxon>eudicotyledons</taxon>
        <taxon>Gunneridae</taxon>
        <taxon>Pentapetalae</taxon>
        <taxon>Saxifragales</taxon>
        <taxon>Crassulaceae</taxon>
        <taxon>Kalanchoe</taxon>
    </lineage>
</organism>
<evidence type="ECO:0000313" key="10">
    <source>
        <dbReference type="EnsemblPlants" id="Kaladp0073s0137.2.v1.1"/>
    </source>
</evidence>
<name>A0A7N0ULU4_KALFE</name>
<keyword evidence="11" id="KW-1185">Reference proteome</keyword>
<dbReference type="PROSITE" id="PS50845">
    <property type="entry name" value="RETICULON"/>
    <property type="match status" value="1"/>
</dbReference>
<feature type="domain" description="Reticulon" evidence="9">
    <location>
        <begin position="158"/>
        <end position="315"/>
    </location>
</feature>
<feature type="region of interest" description="Disordered" evidence="8">
    <location>
        <begin position="370"/>
        <end position="394"/>
    </location>
</feature>
<feature type="transmembrane region" description="Helical" evidence="6">
    <location>
        <begin position="172"/>
        <end position="192"/>
    </location>
</feature>
<keyword evidence="3 6" id="KW-0256">Endoplasmic reticulum</keyword>
<keyword evidence="2 6" id="KW-0812">Transmembrane</keyword>
<dbReference type="GO" id="GO:0005789">
    <property type="term" value="C:endoplasmic reticulum membrane"/>
    <property type="evidence" value="ECO:0007669"/>
    <property type="project" value="UniProtKB-SubCell"/>
</dbReference>
<proteinExistence type="predicted"/>
<dbReference type="Gramene" id="Kaladp0073s0137.1.v1.1">
    <property type="protein sequence ID" value="Kaladp0073s0137.1.v1.1"/>
    <property type="gene ID" value="Kaladp0073s0137.v1.1"/>
</dbReference>
<protein>
    <recommendedName>
        <fullName evidence="6">Reticulon-like protein</fullName>
    </recommendedName>
</protein>
<feature type="coiled-coil region" evidence="7">
    <location>
        <begin position="399"/>
        <end position="452"/>
    </location>
</feature>
<dbReference type="EnsemblPlants" id="Kaladp0073s0137.1.v1.1">
    <property type="protein sequence ID" value="Kaladp0073s0137.1.v1.1"/>
    <property type="gene ID" value="Kaladp0073s0137.v1.1"/>
</dbReference>
<dbReference type="Proteomes" id="UP000594263">
    <property type="component" value="Unplaced"/>
</dbReference>